<evidence type="ECO:0000256" key="3">
    <source>
        <dbReference type="ARBA" id="ARBA00022833"/>
    </source>
</evidence>
<dbReference type="InterPro" id="IPR000315">
    <property type="entry name" value="Znf_B-box"/>
</dbReference>
<dbReference type="PANTHER" id="PTHR25465">
    <property type="entry name" value="B-BOX DOMAIN CONTAINING"/>
    <property type="match status" value="1"/>
</dbReference>
<reference evidence="6 7" key="1">
    <citation type="journal article" date="2019" name="Mol. Ecol. Resour.">
        <title>Chromosome-level genome assembly of Triplophysa tibetana, a fish adapted to the harsh high-altitude environment of the Tibetan Plateau.</title>
        <authorList>
            <person name="Yang X."/>
            <person name="Liu H."/>
            <person name="Ma Z."/>
            <person name="Zou Y."/>
            <person name="Zou M."/>
            <person name="Mao Y."/>
            <person name="Li X."/>
            <person name="Wang H."/>
            <person name="Chen T."/>
            <person name="Wang W."/>
            <person name="Yang R."/>
        </authorList>
    </citation>
    <scope>NUCLEOTIDE SEQUENCE [LARGE SCALE GENOMIC DNA]</scope>
    <source>
        <strain evidence="6">TTIB1903HZAU</strain>
        <tissue evidence="6">Muscle</tissue>
    </source>
</reference>
<dbReference type="Pfam" id="PF13923">
    <property type="entry name" value="zf-C3HC4_2"/>
    <property type="match status" value="1"/>
</dbReference>
<keyword evidence="7" id="KW-1185">Reference proteome</keyword>
<dbReference type="GO" id="GO:0016874">
    <property type="term" value="F:ligase activity"/>
    <property type="evidence" value="ECO:0007669"/>
    <property type="project" value="UniProtKB-KW"/>
</dbReference>
<protein>
    <submittedName>
        <fullName evidence="6">E3 ubiquitin/ISG15 ligase TRIM25</fullName>
    </submittedName>
</protein>
<feature type="domain" description="RING-type" evidence="5">
    <location>
        <begin position="13"/>
        <end position="52"/>
    </location>
</feature>
<dbReference type="SMART" id="SM00184">
    <property type="entry name" value="RING"/>
    <property type="match status" value="1"/>
</dbReference>
<evidence type="ECO:0000313" key="7">
    <source>
        <dbReference type="Proteomes" id="UP000324632"/>
    </source>
</evidence>
<dbReference type="AlphaFoldDB" id="A0A5A9PMT7"/>
<dbReference type="PROSITE" id="PS00518">
    <property type="entry name" value="ZF_RING_1"/>
    <property type="match status" value="1"/>
</dbReference>
<dbReference type="InterPro" id="IPR001841">
    <property type="entry name" value="Znf_RING"/>
</dbReference>
<comment type="caution">
    <text evidence="6">The sequence shown here is derived from an EMBL/GenBank/DDBJ whole genome shotgun (WGS) entry which is preliminary data.</text>
</comment>
<dbReference type="PROSITE" id="PS50089">
    <property type="entry name" value="ZF_RING_2"/>
    <property type="match status" value="1"/>
</dbReference>
<evidence type="ECO:0000259" key="5">
    <source>
        <dbReference type="PROSITE" id="PS50089"/>
    </source>
</evidence>
<dbReference type="GO" id="GO:0008270">
    <property type="term" value="F:zinc ion binding"/>
    <property type="evidence" value="ECO:0007669"/>
    <property type="project" value="UniProtKB-KW"/>
</dbReference>
<dbReference type="Proteomes" id="UP000324632">
    <property type="component" value="Chromosome 3"/>
</dbReference>
<keyword evidence="6" id="KW-0436">Ligase</keyword>
<dbReference type="PANTHER" id="PTHR25465:SF49">
    <property type="entry name" value="BLOODTHIRSTY-RELATED GENE FAMILY, MEMBER 1-RELATED"/>
    <property type="match status" value="1"/>
</dbReference>
<proteinExistence type="predicted"/>
<dbReference type="EMBL" id="SOYY01000003">
    <property type="protein sequence ID" value="KAA0722902.1"/>
    <property type="molecule type" value="Genomic_DNA"/>
</dbReference>
<evidence type="ECO:0000256" key="2">
    <source>
        <dbReference type="ARBA" id="ARBA00022771"/>
    </source>
</evidence>
<dbReference type="Pfam" id="PF00643">
    <property type="entry name" value="zf-B_box"/>
    <property type="match status" value="1"/>
</dbReference>
<dbReference type="SUPFAM" id="SSF57845">
    <property type="entry name" value="B-box zinc-binding domain"/>
    <property type="match status" value="1"/>
</dbReference>
<evidence type="ECO:0000256" key="4">
    <source>
        <dbReference type="PROSITE-ProRule" id="PRU00175"/>
    </source>
</evidence>
<gene>
    <name evidence="6" type="ORF">E1301_Tti013671</name>
</gene>
<evidence type="ECO:0000256" key="1">
    <source>
        <dbReference type="ARBA" id="ARBA00022723"/>
    </source>
</evidence>
<dbReference type="InterPro" id="IPR013083">
    <property type="entry name" value="Znf_RING/FYVE/PHD"/>
</dbReference>
<dbReference type="Gene3D" id="3.30.160.60">
    <property type="entry name" value="Classic Zinc Finger"/>
    <property type="match status" value="1"/>
</dbReference>
<dbReference type="Gene3D" id="3.30.40.10">
    <property type="entry name" value="Zinc/RING finger domain, C3HC4 (zinc finger)"/>
    <property type="match status" value="1"/>
</dbReference>
<keyword evidence="1" id="KW-0479">Metal-binding</keyword>
<organism evidence="6 7">
    <name type="scientific">Triplophysa tibetana</name>
    <dbReference type="NCBI Taxonomy" id="1572043"/>
    <lineage>
        <taxon>Eukaryota</taxon>
        <taxon>Metazoa</taxon>
        <taxon>Chordata</taxon>
        <taxon>Craniata</taxon>
        <taxon>Vertebrata</taxon>
        <taxon>Euteleostomi</taxon>
        <taxon>Actinopterygii</taxon>
        <taxon>Neopterygii</taxon>
        <taxon>Teleostei</taxon>
        <taxon>Ostariophysi</taxon>
        <taxon>Cypriniformes</taxon>
        <taxon>Nemacheilidae</taxon>
        <taxon>Triplophysa</taxon>
    </lineage>
</organism>
<sequence>MATGIDVSHHLKCPICKNLFEIPVTTVCGHSFCQHCLHQHLSMNGQQCPLCQEPVFTKPCMDITLETILREFLQMQMADLSLYTGEKGEIPCNICEDTRTSRAVKSCLTCLLSYCEHHLKRHQSLERHRGHKLVSPVERLDEKACRVHGRPLKLYCKRDKCLMCTLCVKPGEDVISMETERERREV</sequence>
<keyword evidence="2 4" id="KW-0863">Zinc-finger</keyword>
<accession>A0A5A9PMT7</accession>
<dbReference type="SUPFAM" id="SSF57850">
    <property type="entry name" value="RING/U-box"/>
    <property type="match status" value="1"/>
</dbReference>
<dbReference type="Gene3D" id="4.10.830.40">
    <property type="match status" value="1"/>
</dbReference>
<dbReference type="InterPro" id="IPR051051">
    <property type="entry name" value="E3_ubiq-ligase_TRIM/RNF"/>
</dbReference>
<keyword evidence="3" id="KW-0862">Zinc</keyword>
<name>A0A5A9PMT7_9TELE</name>
<dbReference type="InterPro" id="IPR017907">
    <property type="entry name" value="Znf_RING_CS"/>
</dbReference>
<evidence type="ECO:0000313" key="6">
    <source>
        <dbReference type="EMBL" id="KAA0722902.1"/>
    </source>
</evidence>